<accession>A0ABT8VHH4</accession>
<organism evidence="1 2">
    <name type="scientific">Paenibacillus ehimensis</name>
    <dbReference type="NCBI Taxonomy" id="79264"/>
    <lineage>
        <taxon>Bacteria</taxon>
        <taxon>Bacillati</taxon>
        <taxon>Bacillota</taxon>
        <taxon>Bacilli</taxon>
        <taxon>Bacillales</taxon>
        <taxon>Paenibacillaceae</taxon>
        <taxon>Paenibacillus</taxon>
    </lineage>
</organism>
<protein>
    <submittedName>
        <fullName evidence="1">PcfJ domain-containing protein</fullName>
    </submittedName>
</protein>
<comment type="caution">
    <text evidence="1">The sequence shown here is derived from an EMBL/GenBank/DDBJ whole genome shotgun (WGS) entry which is preliminary data.</text>
</comment>
<dbReference type="InterPro" id="IPR025586">
    <property type="entry name" value="PcfJ"/>
</dbReference>
<dbReference type="Pfam" id="PF14284">
    <property type="entry name" value="PcfJ"/>
    <property type="match status" value="1"/>
</dbReference>
<gene>
    <name evidence="1" type="ORF">Q3C12_25705</name>
</gene>
<evidence type="ECO:0000313" key="1">
    <source>
        <dbReference type="EMBL" id="MDO3680409.1"/>
    </source>
</evidence>
<sequence>MFDEKAFHAHFPIEISDEIKDYITNCAMDWSRYLFTHREGRKQWAFCTNCKKEHPSDGLKHGKMAECPHCRATATVKASGRGRSTLVDRAYMLWYEKSVLNPEILIARGIYAVRDYTKDYRKTETKLVTIALYLFEYGSGGRMLVRDGPSSKWWSPKNVRSEAIHSMNYVRSYFARHSIEAAVKGTPFQYCQWELYDHHDRVMVFDLAARYRCIEFLSKIGLGPIVVAKLTGQATYGAINWNGSTPEKVLRISKAEIKAMRNAKLSIGARTLRSYQVSRKDGSNLDWEGAQQLSFLLETPYKEDLQKLLVYAPVWQIKNYIIKQLRKDAKNYRSQRHYNSGQNVFTDYRDYLNECKELGMDLSQEHVLFPNNLHSAHQKTMRKVKIKADAALNAKIAARLKDLERYRFEHSGLILRPAASSIELFDEGKALNHCVGGYADRYAKGETDLFVIRRVEQPDQPFYTMEVRNGNVVQCRGQKNCVPTPEVKAFVEMFVSKKLLTKKRTRVGVAV</sequence>
<keyword evidence="2" id="KW-1185">Reference proteome</keyword>
<proteinExistence type="predicted"/>
<dbReference type="Proteomes" id="UP001168883">
    <property type="component" value="Unassembled WGS sequence"/>
</dbReference>
<evidence type="ECO:0000313" key="2">
    <source>
        <dbReference type="Proteomes" id="UP001168883"/>
    </source>
</evidence>
<dbReference type="EMBL" id="JAUMKJ010000040">
    <property type="protein sequence ID" value="MDO3680409.1"/>
    <property type="molecule type" value="Genomic_DNA"/>
</dbReference>
<name>A0ABT8VHH4_9BACL</name>
<reference evidence="1" key="1">
    <citation type="submission" date="2023-07" db="EMBL/GenBank/DDBJ databases">
        <authorList>
            <person name="Aktuganov G."/>
            <person name="Boyko T."/>
            <person name="Delegan Y."/>
            <person name="Galimzianova N."/>
            <person name="Gilvanova E."/>
            <person name="Korobov V."/>
            <person name="Kuzmina L."/>
            <person name="Melentiev A."/>
            <person name="Milman P."/>
            <person name="Ryabova A."/>
            <person name="Stupak E."/>
            <person name="Yasakov T."/>
            <person name="Zharikova N."/>
            <person name="Zhurenko E."/>
        </authorList>
    </citation>
    <scope>NUCLEOTIDE SEQUENCE</scope>
    <source>
        <strain evidence="1">IB-739</strain>
    </source>
</reference>
<dbReference type="RefSeq" id="WP_302880706.1">
    <property type="nucleotide sequence ID" value="NZ_JAUMKJ010000040.1"/>
</dbReference>